<evidence type="ECO:0000256" key="10">
    <source>
        <dbReference type="PROSITE-ProRule" id="PRU10144"/>
    </source>
</evidence>
<dbReference type="RefSeq" id="WP_334250676.1">
    <property type="nucleotide sequence ID" value="NZ_JBAKBE010000003.1"/>
</dbReference>
<evidence type="ECO:0000259" key="13">
    <source>
        <dbReference type="Pfam" id="PF00593"/>
    </source>
</evidence>
<dbReference type="Pfam" id="PF07715">
    <property type="entry name" value="Plug"/>
    <property type="match status" value="1"/>
</dbReference>
<dbReference type="InterPro" id="IPR000531">
    <property type="entry name" value="Beta-barrel_TonB"/>
</dbReference>
<evidence type="ECO:0000256" key="4">
    <source>
        <dbReference type="ARBA" id="ARBA00022692"/>
    </source>
</evidence>
<name>A0ABU7ZKV3_9HYPH</name>
<dbReference type="Gene3D" id="2.40.170.20">
    <property type="entry name" value="TonB-dependent receptor, beta-barrel domain"/>
    <property type="match status" value="1"/>
</dbReference>
<dbReference type="PANTHER" id="PTHR30069:SF42">
    <property type="entry name" value="FERRIC AEROBACTIN RECEPTOR"/>
    <property type="match status" value="1"/>
</dbReference>
<reference evidence="15 16" key="1">
    <citation type="submission" date="2024-02" db="EMBL/GenBank/DDBJ databases">
        <title>A new putative Pannonibacter species isolated from two cases of bloodstream infections in paediatric patients.</title>
        <authorList>
            <person name="Castellana S."/>
            <person name="De Laurentiis V."/>
            <person name="Grassi M."/>
            <person name="De Leonardis F."/>
            <person name="Mosca A."/>
            <person name="De Carlo C."/>
            <person name="Sparapano E."/>
            <person name="Ronga L."/>
            <person name="Santacroce L."/>
            <person name="Chironna M."/>
            <person name="De Robertis A."/>
            <person name="Bianco A."/>
            <person name="Del Sambro L."/>
            <person name="Capozzi L."/>
            <person name="Parisi A."/>
        </authorList>
    </citation>
    <scope>NUCLEOTIDE SEQUENCE [LARGE SCALE GENOMIC DNA]</scope>
    <source>
        <strain evidence="15 16">Pt2</strain>
    </source>
</reference>
<dbReference type="PROSITE" id="PS01156">
    <property type="entry name" value="TONB_DEPENDENT_REC_2"/>
    <property type="match status" value="1"/>
</dbReference>
<dbReference type="InterPro" id="IPR037066">
    <property type="entry name" value="Plug_dom_sf"/>
</dbReference>
<dbReference type="PANTHER" id="PTHR30069">
    <property type="entry name" value="TONB-DEPENDENT OUTER MEMBRANE RECEPTOR"/>
    <property type="match status" value="1"/>
</dbReference>
<evidence type="ECO:0000256" key="12">
    <source>
        <dbReference type="SAM" id="SignalP"/>
    </source>
</evidence>
<dbReference type="EMBL" id="JBAKBE010000003">
    <property type="protein sequence ID" value="MEH0095860.1"/>
    <property type="molecule type" value="Genomic_DNA"/>
</dbReference>
<dbReference type="InterPro" id="IPR036942">
    <property type="entry name" value="Beta-barrel_TonB_sf"/>
</dbReference>
<feature type="short sequence motif" description="TonB C-terminal box" evidence="10">
    <location>
        <begin position="720"/>
        <end position="737"/>
    </location>
</feature>
<dbReference type="Gene3D" id="2.170.130.10">
    <property type="entry name" value="TonB-dependent receptor, plug domain"/>
    <property type="match status" value="1"/>
</dbReference>
<dbReference type="SUPFAM" id="SSF56935">
    <property type="entry name" value="Porins"/>
    <property type="match status" value="1"/>
</dbReference>
<dbReference type="CDD" id="cd01347">
    <property type="entry name" value="ligand_gated_channel"/>
    <property type="match status" value="1"/>
</dbReference>
<keyword evidence="2 9" id="KW-0813">Transport</keyword>
<evidence type="ECO:0000256" key="7">
    <source>
        <dbReference type="ARBA" id="ARBA00023136"/>
    </source>
</evidence>
<keyword evidence="16" id="KW-1185">Reference proteome</keyword>
<proteinExistence type="inferred from homology"/>
<evidence type="ECO:0000256" key="3">
    <source>
        <dbReference type="ARBA" id="ARBA00022452"/>
    </source>
</evidence>
<organism evidence="15 16">
    <name type="scientific">Pannonibacter anstelovis</name>
    <dbReference type="NCBI Taxonomy" id="3121537"/>
    <lineage>
        <taxon>Bacteria</taxon>
        <taxon>Pseudomonadati</taxon>
        <taxon>Pseudomonadota</taxon>
        <taxon>Alphaproteobacteria</taxon>
        <taxon>Hyphomicrobiales</taxon>
        <taxon>Stappiaceae</taxon>
        <taxon>Pannonibacter</taxon>
    </lineage>
</organism>
<comment type="caution">
    <text evidence="15">The sequence shown here is derived from an EMBL/GenBank/DDBJ whole genome shotgun (WGS) entry which is preliminary data.</text>
</comment>
<feature type="domain" description="TonB-dependent receptor-like beta-barrel" evidence="13">
    <location>
        <begin position="236"/>
        <end position="704"/>
    </location>
</feature>
<keyword evidence="5 12" id="KW-0732">Signal</keyword>
<keyword evidence="4 9" id="KW-0812">Transmembrane</keyword>
<dbReference type="Proteomes" id="UP001380822">
    <property type="component" value="Unassembled WGS sequence"/>
</dbReference>
<comment type="subcellular location">
    <subcellularLocation>
        <location evidence="1 9">Cell outer membrane</location>
        <topology evidence="1 9">Multi-pass membrane protein</topology>
    </subcellularLocation>
</comment>
<accession>A0ABU7ZKV3</accession>
<keyword evidence="3 9" id="KW-1134">Transmembrane beta strand</keyword>
<feature type="chain" id="PRO_5047377620" evidence="12">
    <location>
        <begin position="22"/>
        <end position="737"/>
    </location>
</feature>
<evidence type="ECO:0000256" key="5">
    <source>
        <dbReference type="ARBA" id="ARBA00022729"/>
    </source>
</evidence>
<evidence type="ECO:0000313" key="16">
    <source>
        <dbReference type="Proteomes" id="UP001380822"/>
    </source>
</evidence>
<feature type="domain" description="TonB-dependent receptor plug" evidence="14">
    <location>
        <begin position="48"/>
        <end position="151"/>
    </location>
</feature>
<keyword evidence="15" id="KW-0675">Receptor</keyword>
<evidence type="ECO:0000256" key="9">
    <source>
        <dbReference type="PROSITE-ProRule" id="PRU01360"/>
    </source>
</evidence>
<dbReference type="InterPro" id="IPR039426">
    <property type="entry name" value="TonB-dep_rcpt-like"/>
</dbReference>
<evidence type="ECO:0000256" key="8">
    <source>
        <dbReference type="ARBA" id="ARBA00023237"/>
    </source>
</evidence>
<keyword evidence="6 11" id="KW-0798">TonB box</keyword>
<evidence type="ECO:0000256" key="1">
    <source>
        <dbReference type="ARBA" id="ARBA00004571"/>
    </source>
</evidence>
<gene>
    <name evidence="15" type="ORF">V6L76_06340</name>
</gene>
<dbReference type="PROSITE" id="PS52016">
    <property type="entry name" value="TONB_DEPENDENT_REC_3"/>
    <property type="match status" value="1"/>
</dbReference>
<evidence type="ECO:0000259" key="14">
    <source>
        <dbReference type="Pfam" id="PF07715"/>
    </source>
</evidence>
<evidence type="ECO:0000256" key="2">
    <source>
        <dbReference type="ARBA" id="ARBA00022448"/>
    </source>
</evidence>
<sequence>MHFKTLALTTTALIAAFPALAQEDTAPKAASTLDKIVITAGRSENEVSTLAQSVVVIDREQIEDGNFGSTDAADLIARMVPGFAPSNQTLSGASETFRGRDVLIMVDGVPRNTPLRDNSRILSMIDLSTVERIEVVNGASSLYGAGATGGTINFITKRGAEEGIRTTITTQASAYTQDVGNSIAPSVSANVEGRIRQFDYFFSLSGDMTRKAYDGRGKEMASDAMLGQGGADRTKQGNLFTGLGYENESRRFDLSFDWTYLEQNPDWLTNYTTTPVSPDFRSPYTGDPLKEDSKYLTGKFTENDFVLGKLAVTAFYNSIEKTSPFNTLSAVNSIVYYSGNPASPTSPYNQSVLKSDRAGINATVNSPVDWLRQGANLTWGLDYTYDQTTQELTDGTTVISPMTQNQIGAFAQLELPVTDRLTLQGGARFDQFYLDVKNFNRPAAVQYRSPTAYTLWPAINVRGGSFEYNSPTYNIGAVFDLTQEAQAFANFSQGYSLTDIGGFTRRAGVNSTGEICAAYGALARAFGCSGTPSLAISYASIAPKPQLVNTYEGGLRGDWGRFRGAASAYVSTSDDGVSYNVTTNQVSQQKERIWGVEASAEADVWDNVTLGTVFSYVEGKYDANGNGRIDAGEYMPNNRIPNNVKLNVYGEVKFMYDIMARAEIEHLSGRKETSQRLPQVTLLHLGMSKDMGKAGKLSLGVRNVLDTYYVNPVASAVRGAEVPGLGRTVALTYRVSF</sequence>
<evidence type="ECO:0000313" key="15">
    <source>
        <dbReference type="EMBL" id="MEH0095860.1"/>
    </source>
</evidence>
<protein>
    <submittedName>
        <fullName evidence="15">TonB-dependent receptor</fullName>
    </submittedName>
</protein>
<evidence type="ECO:0000256" key="11">
    <source>
        <dbReference type="RuleBase" id="RU003357"/>
    </source>
</evidence>
<evidence type="ECO:0000256" key="6">
    <source>
        <dbReference type="ARBA" id="ARBA00023077"/>
    </source>
</evidence>
<dbReference type="InterPro" id="IPR010917">
    <property type="entry name" value="TonB_rcpt_CS"/>
</dbReference>
<feature type="signal peptide" evidence="12">
    <location>
        <begin position="1"/>
        <end position="21"/>
    </location>
</feature>
<dbReference type="Pfam" id="PF00593">
    <property type="entry name" value="TonB_dep_Rec_b-barrel"/>
    <property type="match status" value="1"/>
</dbReference>
<comment type="similarity">
    <text evidence="9 11">Belongs to the TonB-dependent receptor family.</text>
</comment>
<keyword evidence="7 9" id="KW-0472">Membrane</keyword>
<keyword evidence="8 9" id="KW-0998">Cell outer membrane</keyword>
<dbReference type="InterPro" id="IPR012910">
    <property type="entry name" value="Plug_dom"/>
</dbReference>